<comment type="caution">
    <text evidence="2">The sequence shown here is derived from an EMBL/GenBank/DDBJ whole genome shotgun (WGS) entry which is preliminary data.</text>
</comment>
<proteinExistence type="predicted"/>
<dbReference type="Proteomes" id="UP001371456">
    <property type="component" value="Unassembled WGS sequence"/>
</dbReference>
<dbReference type="AlphaFoldDB" id="A0AAN8T3Z7"/>
<keyword evidence="1" id="KW-0812">Transmembrane</keyword>
<organism evidence="2 3">
    <name type="scientific">Solanum bulbocastanum</name>
    <name type="common">Wild potato</name>
    <dbReference type="NCBI Taxonomy" id="147425"/>
    <lineage>
        <taxon>Eukaryota</taxon>
        <taxon>Viridiplantae</taxon>
        <taxon>Streptophyta</taxon>
        <taxon>Embryophyta</taxon>
        <taxon>Tracheophyta</taxon>
        <taxon>Spermatophyta</taxon>
        <taxon>Magnoliopsida</taxon>
        <taxon>eudicotyledons</taxon>
        <taxon>Gunneridae</taxon>
        <taxon>Pentapetalae</taxon>
        <taxon>asterids</taxon>
        <taxon>lamiids</taxon>
        <taxon>Solanales</taxon>
        <taxon>Solanaceae</taxon>
        <taxon>Solanoideae</taxon>
        <taxon>Solaneae</taxon>
        <taxon>Solanum</taxon>
    </lineage>
</organism>
<sequence>MAKKPGHIPKCQFREFLKYWKSEKFKVTCISESQVDKFFIFYSLLCSVVSFARVVVSLMFSYFKLLVDVLKVSSNNLFFRLYSGLKHTLIIQSLYLLLNP</sequence>
<feature type="transmembrane region" description="Helical" evidence="1">
    <location>
        <begin position="39"/>
        <end position="65"/>
    </location>
</feature>
<evidence type="ECO:0000313" key="2">
    <source>
        <dbReference type="EMBL" id="KAK6778126.1"/>
    </source>
</evidence>
<keyword evidence="3" id="KW-1185">Reference proteome</keyword>
<dbReference type="EMBL" id="JBANQN010000010">
    <property type="protein sequence ID" value="KAK6778126.1"/>
    <property type="molecule type" value="Genomic_DNA"/>
</dbReference>
<name>A0AAN8T3Z7_SOLBU</name>
<reference evidence="2 3" key="1">
    <citation type="submission" date="2024-02" db="EMBL/GenBank/DDBJ databases">
        <title>de novo genome assembly of Solanum bulbocastanum strain 11H21.</title>
        <authorList>
            <person name="Hosaka A.J."/>
        </authorList>
    </citation>
    <scope>NUCLEOTIDE SEQUENCE [LARGE SCALE GENOMIC DNA]</scope>
    <source>
        <tissue evidence="2">Young leaves</tissue>
    </source>
</reference>
<accession>A0AAN8T3Z7</accession>
<evidence type="ECO:0000313" key="3">
    <source>
        <dbReference type="Proteomes" id="UP001371456"/>
    </source>
</evidence>
<gene>
    <name evidence="2" type="ORF">RDI58_024844</name>
</gene>
<protein>
    <submittedName>
        <fullName evidence="2">Uncharacterized protein</fullName>
    </submittedName>
</protein>
<evidence type="ECO:0000256" key="1">
    <source>
        <dbReference type="SAM" id="Phobius"/>
    </source>
</evidence>
<keyword evidence="1" id="KW-1133">Transmembrane helix</keyword>
<keyword evidence="1" id="KW-0472">Membrane</keyword>